<dbReference type="GO" id="GO:0000156">
    <property type="term" value="F:phosphorelay response regulator activity"/>
    <property type="evidence" value="ECO:0007669"/>
    <property type="project" value="InterPro"/>
</dbReference>
<dbReference type="EC" id="3.5.1.44" evidence="5"/>
<dbReference type="Pfam" id="PF01339">
    <property type="entry name" value="CheB_methylest"/>
    <property type="match status" value="1"/>
</dbReference>
<dbReference type="InterPro" id="IPR035909">
    <property type="entry name" value="CheB_C"/>
</dbReference>
<dbReference type="NCBIfam" id="NF001965">
    <property type="entry name" value="PRK00742.1"/>
    <property type="match status" value="1"/>
</dbReference>
<dbReference type="GO" id="GO:0050568">
    <property type="term" value="F:protein-glutamine glutaminase activity"/>
    <property type="evidence" value="ECO:0007669"/>
    <property type="project" value="UniProtKB-UniRule"/>
</dbReference>
<dbReference type="GO" id="GO:0005737">
    <property type="term" value="C:cytoplasm"/>
    <property type="evidence" value="ECO:0007669"/>
    <property type="project" value="UniProtKB-SubCell"/>
</dbReference>
<feature type="modified residue" description="4-aspartylphosphate" evidence="5 7">
    <location>
        <position position="57"/>
    </location>
</feature>
<evidence type="ECO:0000256" key="4">
    <source>
        <dbReference type="ARBA" id="ARBA00048267"/>
    </source>
</evidence>
<comment type="subcellular location">
    <subcellularLocation>
        <location evidence="5">Cytoplasm</location>
    </subcellularLocation>
</comment>
<evidence type="ECO:0000256" key="6">
    <source>
        <dbReference type="PROSITE-ProRule" id="PRU00050"/>
    </source>
</evidence>
<organism evidence="10 11">
    <name type="scientific">Tanticharoenia sakaeratensis NBRC 103193</name>
    <dbReference type="NCBI Taxonomy" id="1231623"/>
    <lineage>
        <taxon>Bacteria</taxon>
        <taxon>Pseudomonadati</taxon>
        <taxon>Pseudomonadota</taxon>
        <taxon>Alphaproteobacteria</taxon>
        <taxon>Acetobacterales</taxon>
        <taxon>Acetobacteraceae</taxon>
        <taxon>Tanticharoenia</taxon>
    </lineage>
</organism>
<dbReference type="SMART" id="SM00448">
    <property type="entry name" value="REC"/>
    <property type="match status" value="1"/>
</dbReference>
<name>A0A0D6MJG0_9PROT</name>
<dbReference type="RefSeq" id="WP_048848108.1">
    <property type="nucleotide sequence ID" value="NZ_BALE01000011.1"/>
</dbReference>
<keyword evidence="11" id="KW-1185">Reference proteome</keyword>
<dbReference type="Gene3D" id="3.40.50.2300">
    <property type="match status" value="1"/>
</dbReference>
<dbReference type="InterPro" id="IPR011006">
    <property type="entry name" value="CheY-like_superfamily"/>
</dbReference>
<evidence type="ECO:0000256" key="2">
    <source>
        <dbReference type="ARBA" id="ARBA00022500"/>
    </source>
</evidence>
<dbReference type="PANTHER" id="PTHR42872:SF6">
    <property type="entry name" value="PROTEIN-GLUTAMATE METHYLESTERASE_PROTEIN-GLUTAMINE GLUTAMINASE"/>
    <property type="match status" value="1"/>
</dbReference>
<dbReference type="PANTHER" id="PTHR42872">
    <property type="entry name" value="PROTEIN-GLUTAMATE METHYLESTERASE/PROTEIN-GLUTAMINE GLUTAMINASE"/>
    <property type="match status" value="1"/>
</dbReference>
<gene>
    <name evidence="5" type="primary">cheB</name>
    <name evidence="10" type="ORF">Tasa_011_003</name>
</gene>
<dbReference type="PROSITE" id="PS50122">
    <property type="entry name" value="CHEB"/>
    <property type="match status" value="1"/>
</dbReference>
<accession>A0A0D6MJG0</accession>
<dbReference type="Gene3D" id="3.40.50.180">
    <property type="entry name" value="Methylesterase CheB, C-terminal domain"/>
    <property type="match status" value="1"/>
</dbReference>
<evidence type="ECO:0000256" key="1">
    <source>
        <dbReference type="ARBA" id="ARBA00022490"/>
    </source>
</evidence>
<comment type="similarity">
    <text evidence="5">Belongs to the CheB family.</text>
</comment>
<dbReference type="GO" id="GO:0006935">
    <property type="term" value="P:chemotaxis"/>
    <property type="evidence" value="ECO:0007669"/>
    <property type="project" value="UniProtKB-UniRule"/>
</dbReference>
<dbReference type="Pfam" id="PF00072">
    <property type="entry name" value="Response_reg"/>
    <property type="match status" value="1"/>
</dbReference>
<dbReference type="EC" id="3.1.1.61" evidence="5"/>
<dbReference type="Proteomes" id="UP000032679">
    <property type="component" value="Unassembled WGS sequence"/>
</dbReference>
<protein>
    <recommendedName>
        <fullName evidence="5">Protein-glutamate methylesterase/protein-glutamine glutaminase</fullName>
        <ecNumber evidence="5">3.1.1.61</ecNumber>
        <ecNumber evidence="5">3.5.1.44</ecNumber>
    </recommendedName>
</protein>
<keyword evidence="1 5" id="KW-0963">Cytoplasm</keyword>
<dbReference type="PIRSF" id="PIRSF000876">
    <property type="entry name" value="RR_chemtxs_CheB"/>
    <property type="match status" value="1"/>
</dbReference>
<dbReference type="PROSITE" id="PS50110">
    <property type="entry name" value="RESPONSE_REGULATORY"/>
    <property type="match status" value="1"/>
</dbReference>
<dbReference type="CDD" id="cd17541">
    <property type="entry name" value="REC_CheB-like"/>
    <property type="match status" value="1"/>
</dbReference>
<dbReference type="SUPFAM" id="SSF52172">
    <property type="entry name" value="CheY-like"/>
    <property type="match status" value="1"/>
</dbReference>
<keyword evidence="5 7" id="KW-0597">Phosphoprotein</keyword>
<evidence type="ECO:0000313" key="11">
    <source>
        <dbReference type="Proteomes" id="UP000032679"/>
    </source>
</evidence>
<evidence type="ECO:0000259" key="9">
    <source>
        <dbReference type="PROSITE" id="PS50122"/>
    </source>
</evidence>
<dbReference type="InterPro" id="IPR001789">
    <property type="entry name" value="Sig_transdc_resp-reg_receiver"/>
</dbReference>
<dbReference type="HAMAP" id="MF_00099">
    <property type="entry name" value="CheB_chemtxs"/>
    <property type="match status" value="1"/>
</dbReference>
<comment type="function">
    <text evidence="5">Involved in chemotaxis. Part of a chemotaxis signal transduction system that modulates chemotaxis in response to various stimuli. Catalyzes the demethylation of specific methylglutamate residues introduced into the chemoreceptors (methyl-accepting chemotaxis proteins or MCP) by CheR. Also mediates the irreversible deamidation of specific glutamine residues to glutamic acid.</text>
</comment>
<evidence type="ECO:0000256" key="5">
    <source>
        <dbReference type="HAMAP-Rule" id="MF_00099"/>
    </source>
</evidence>
<evidence type="ECO:0000256" key="3">
    <source>
        <dbReference type="ARBA" id="ARBA00022801"/>
    </source>
</evidence>
<dbReference type="NCBIfam" id="NF009206">
    <property type="entry name" value="PRK12555.1"/>
    <property type="match status" value="1"/>
</dbReference>
<feature type="domain" description="CheB-type methylesterase" evidence="9">
    <location>
        <begin position="151"/>
        <end position="338"/>
    </location>
</feature>
<comment type="domain">
    <text evidence="5">Contains a C-terminal catalytic domain, and an N-terminal region which modulates catalytic activity.</text>
</comment>
<dbReference type="CDD" id="cd16432">
    <property type="entry name" value="CheB_Rec"/>
    <property type="match status" value="1"/>
</dbReference>
<sequence length="362" mass="38510">MTRPVSVLIVDDSITARSLMTVALRQDPQIHVVGTAATALEARDMIIKLQPDVLTLDVEMPQMNGLEFLEKIMRLRPMPVIMVSSHTARGADVAIRALELGAVECFAKPQGFPAALPYQGLCALVRHAASARIRGKGVDDRPLAPAVNATPMRDPPLVAIGASTGGVEALTEVLGSYPADCPPTVITQHMPAAFTDGFARRLDRLCAPNVRIAEDLMPVKRGQVLIAPGGAHHLQAVRRNGVLMARLYAADPVNGHRPSVDVLFQSVAHHVGRHAIGVILTGMEYDGARGLLAMRQAGARTLGQDEESSVIYGMPKAAFDLGAVERQLPLDRIAGGILRLAGQLSEGTPSTRSIIATPETLA</sequence>
<comment type="catalytic activity">
    <reaction evidence="4 5">
        <text>[protein]-L-glutamate 5-O-methyl ester + H2O = L-glutamyl-[protein] + methanol + H(+)</text>
        <dbReference type="Rhea" id="RHEA:23236"/>
        <dbReference type="Rhea" id="RHEA-COMP:10208"/>
        <dbReference type="Rhea" id="RHEA-COMP:10311"/>
        <dbReference type="ChEBI" id="CHEBI:15377"/>
        <dbReference type="ChEBI" id="CHEBI:15378"/>
        <dbReference type="ChEBI" id="CHEBI:17790"/>
        <dbReference type="ChEBI" id="CHEBI:29973"/>
        <dbReference type="ChEBI" id="CHEBI:82795"/>
        <dbReference type="EC" id="3.1.1.61"/>
    </reaction>
</comment>
<evidence type="ECO:0000259" key="8">
    <source>
        <dbReference type="PROSITE" id="PS50110"/>
    </source>
</evidence>
<dbReference type="GO" id="GO:0008984">
    <property type="term" value="F:protein-glutamate methylesterase activity"/>
    <property type="evidence" value="ECO:0007669"/>
    <property type="project" value="UniProtKB-UniRule"/>
</dbReference>
<reference evidence="10 11" key="1">
    <citation type="submission" date="2012-10" db="EMBL/GenBank/DDBJ databases">
        <title>Genome sequencing of Tanticharoenia sakaeratensis NBRC 103193.</title>
        <authorList>
            <person name="Azuma Y."/>
            <person name="Hadano H."/>
            <person name="Hirakawa H."/>
            <person name="Matsushita K."/>
        </authorList>
    </citation>
    <scope>NUCLEOTIDE SEQUENCE [LARGE SCALE GENOMIC DNA]</scope>
    <source>
        <strain evidence="10 11">NBRC 103193</strain>
    </source>
</reference>
<proteinExistence type="inferred from homology"/>
<dbReference type="AlphaFoldDB" id="A0A0D6MJG0"/>
<dbReference type="SUPFAM" id="SSF52738">
    <property type="entry name" value="Methylesterase CheB, C-terminal domain"/>
    <property type="match status" value="1"/>
</dbReference>
<comment type="PTM">
    <text evidence="5">Phosphorylated by CheA. Phosphorylation of the N-terminal regulatory domain activates the methylesterase activity.</text>
</comment>
<evidence type="ECO:0000256" key="7">
    <source>
        <dbReference type="PROSITE-ProRule" id="PRU00169"/>
    </source>
</evidence>
<keyword evidence="2 5" id="KW-0145">Chemotaxis</keyword>
<keyword evidence="3 5" id="KW-0378">Hydrolase</keyword>
<dbReference type="InterPro" id="IPR000673">
    <property type="entry name" value="Sig_transdc_resp-reg_Me-estase"/>
</dbReference>
<evidence type="ECO:0000313" key="10">
    <source>
        <dbReference type="EMBL" id="GAN53784.1"/>
    </source>
</evidence>
<feature type="active site" evidence="5 6">
    <location>
        <position position="189"/>
    </location>
</feature>
<feature type="active site" evidence="5 6">
    <location>
        <position position="163"/>
    </location>
</feature>
<feature type="active site" evidence="5 6">
    <location>
        <position position="286"/>
    </location>
</feature>
<dbReference type="InterPro" id="IPR008248">
    <property type="entry name" value="CheB-like"/>
</dbReference>
<comment type="caution">
    <text evidence="10">The sequence shown here is derived from an EMBL/GenBank/DDBJ whole genome shotgun (WGS) entry which is preliminary data.</text>
</comment>
<feature type="domain" description="Response regulatory" evidence="8">
    <location>
        <begin position="6"/>
        <end position="123"/>
    </location>
</feature>
<dbReference type="STRING" id="1231623.Tasa_011_003"/>
<dbReference type="OrthoDB" id="9793421at2"/>
<dbReference type="EMBL" id="BALE01000011">
    <property type="protein sequence ID" value="GAN53784.1"/>
    <property type="molecule type" value="Genomic_DNA"/>
</dbReference>
<comment type="catalytic activity">
    <reaction evidence="5">
        <text>L-glutaminyl-[protein] + H2O = L-glutamyl-[protein] + NH4(+)</text>
        <dbReference type="Rhea" id="RHEA:16441"/>
        <dbReference type="Rhea" id="RHEA-COMP:10207"/>
        <dbReference type="Rhea" id="RHEA-COMP:10208"/>
        <dbReference type="ChEBI" id="CHEBI:15377"/>
        <dbReference type="ChEBI" id="CHEBI:28938"/>
        <dbReference type="ChEBI" id="CHEBI:29973"/>
        <dbReference type="ChEBI" id="CHEBI:30011"/>
        <dbReference type="EC" id="3.5.1.44"/>
    </reaction>
</comment>